<dbReference type="PROSITE" id="PS50097">
    <property type="entry name" value="BTB"/>
    <property type="match status" value="1"/>
</dbReference>
<dbReference type="EMBL" id="JAGPYM010000044">
    <property type="protein sequence ID" value="KAH6873832.1"/>
    <property type="molecule type" value="Genomic_DNA"/>
</dbReference>
<protein>
    <submittedName>
        <fullName evidence="2">BTB/POZ protein</fullName>
    </submittedName>
</protein>
<dbReference type="InterPro" id="IPR000210">
    <property type="entry name" value="BTB/POZ_dom"/>
</dbReference>
<dbReference type="CDD" id="cd18186">
    <property type="entry name" value="BTB_POZ_ZBTB_KLHL-like"/>
    <property type="match status" value="1"/>
</dbReference>
<feature type="domain" description="BTB" evidence="1">
    <location>
        <begin position="1"/>
        <end position="66"/>
    </location>
</feature>
<dbReference type="PANTHER" id="PTHR47843:SF5">
    <property type="entry name" value="BTB_POZ DOMAIN PROTEIN"/>
    <property type="match status" value="1"/>
</dbReference>
<evidence type="ECO:0000259" key="1">
    <source>
        <dbReference type="PROSITE" id="PS50097"/>
    </source>
</evidence>
<gene>
    <name evidence="2" type="ORF">B0T10DRAFT_567738</name>
</gene>
<keyword evidence="3" id="KW-1185">Reference proteome</keyword>
<dbReference type="Proteomes" id="UP000777438">
    <property type="component" value="Unassembled WGS sequence"/>
</dbReference>
<organism evidence="2 3">
    <name type="scientific">Thelonectria olida</name>
    <dbReference type="NCBI Taxonomy" id="1576542"/>
    <lineage>
        <taxon>Eukaryota</taxon>
        <taxon>Fungi</taxon>
        <taxon>Dikarya</taxon>
        <taxon>Ascomycota</taxon>
        <taxon>Pezizomycotina</taxon>
        <taxon>Sordariomycetes</taxon>
        <taxon>Hypocreomycetidae</taxon>
        <taxon>Hypocreales</taxon>
        <taxon>Nectriaceae</taxon>
        <taxon>Thelonectria</taxon>
    </lineage>
</organism>
<dbReference type="AlphaFoldDB" id="A0A9P9AJB7"/>
<accession>A0A9P9AJB7</accession>
<proteinExistence type="predicted"/>
<dbReference type="SUPFAM" id="SSF54695">
    <property type="entry name" value="POZ domain"/>
    <property type="match status" value="1"/>
</dbReference>
<dbReference type="OrthoDB" id="1022638at2759"/>
<reference evidence="2 3" key="1">
    <citation type="journal article" date="2021" name="Nat. Commun.">
        <title>Genetic determinants of endophytism in the Arabidopsis root mycobiome.</title>
        <authorList>
            <person name="Mesny F."/>
            <person name="Miyauchi S."/>
            <person name="Thiergart T."/>
            <person name="Pickel B."/>
            <person name="Atanasova L."/>
            <person name="Karlsson M."/>
            <person name="Huettel B."/>
            <person name="Barry K.W."/>
            <person name="Haridas S."/>
            <person name="Chen C."/>
            <person name="Bauer D."/>
            <person name="Andreopoulos W."/>
            <person name="Pangilinan J."/>
            <person name="LaButti K."/>
            <person name="Riley R."/>
            <person name="Lipzen A."/>
            <person name="Clum A."/>
            <person name="Drula E."/>
            <person name="Henrissat B."/>
            <person name="Kohler A."/>
            <person name="Grigoriev I.V."/>
            <person name="Martin F.M."/>
            <person name="Hacquard S."/>
        </authorList>
    </citation>
    <scope>NUCLEOTIDE SEQUENCE [LARGE SCALE GENOMIC DNA]</scope>
    <source>
        <strain evidence="2 3">MPI-CAGE-CH-0241</strain>
    </source>
</reference>
<evidence type="ECO:0000313" key="3">
    <source>
        <dbReference type="Proteomes" id="UP000777438"/>
    </source>
</evidence>
<sequence>MTIHYDKHNFKAHRAIVCAQSPFFEKAFTTSFKESASHAIELPEDDPDILERFLEFFYTGSYSDNAKKISAKPFDATLEPQ</sequence>
<evidence type="ECO:0000313" key="2">
    <source>
        <dbReference type="EMBL" id="KAH6873832.1"/>
    </source>
</evidence>
<comment type="caution">
    <text evidence="2">The sequence shown here is derived from an EMBL/GenBank/DDBJ whole genome shotgun (WGS) entry which is preliminary data.</text>
</comment>
<dbReference type="Pfam" id="PF00651">
    <property type="entry name" value="BTB"/>
    <property type="match status" value="1"/>
</dbReference>
<name>A0A9P9AJB7_9HYPO</name>
<dbReference type="Gene3D" id="3.30.710.10">
    <property type="entry name" value="Potassium Channel Kv1.1, Chain A"/>
    <property type="match status" value="1"/>
</dbReference>
<dbReference type="PANTHER" id="PTHR47843">
    <property type="entry name" value="BTB DOMAIN-CONTAINING PROTEIN-RELATED"/>
    <property type="match status" value="1"/>
</dbReference>
<dbReference type="InterPro" id="IPR011333">
    <property type="entry name" value="SKP1/BTB/POZ_sf"/>
</dbReference>